<keyword evidence="2" id="KW-0963">Cytoplasm</keyword>
<dbReference type="GO" id="GO:0031143">
    <property type="term" value="C:pseudopodium"/>
    <property type="evidence" value="ECO:0007669"/>
    <property type="project" value="UniProtKB-SubCell"/>
</dbReference>
<protein>
    <recommendedName>
        <fullName evidence="8">MSP domain-containing protein</fullName>
    </recommendedName>
</protein>
<accession>A0AAD5RIV1</accession>
<keyword evidence="4" id="KW-0966">Cell projection</keyword>
<evidence type="ECO:0000256" key="2">
    <source>
        <dbReference type="ARBA" id="ARBA00022490"/>
    </source>
</evidence>
<evidence type="ECO:0000256" key="5">
    <source>
        <dbReference type="ARBA" id="ARBA00037744"/>
    </source>
</evidence>
<dbReference type="PANTHER" id="PTHR22920:SF7">
    <property type="entry name" value="MSP DOMAIN-CONTAINING PROTEIN-RELATED"/>
    <property type="match status" value="1"/>
</dbReference>
<proteinExistence type="predicted"/>
<dbReference type="Gene3D" id="2.60.40.10">
    <property type="entry name" value="Immunoglobulins"/>
    <property type="match status" value="1"/>
</dbReference>
<evidence type="ECO:0000256" key="3">
    <source>
        <dbReference type="ARBA" id="ARBA00023212"/>
    </source>
</evidence>
<sequence>MSSVPPGGINTRTEREDCHQRLGTTHRMGNRRTKMKRLGVNPACGALDPKEATLMAVSCHAFEYGREVDTNNDHIIVEWCNIPSEPQSISVANGSREWYGPKKNLPIEYNP</sequence>
<dbReference type="AlphaFoldDB" id="A0AAD5RIV1"/>
<keyword evidence="10" id="KW-1185">Reference proteome</keyword>
<keyword evidence="3" id="KW-0206">Cytoskeleton</keyword>
<feature type="region of interest" description="Disordered" evidence="7">
    <location>
        <begin position="1"/>
        <end position="23"/>
    </location>
</feature>
<evidence type="ECO:0000256" key="7">
    <source>
        <dbReference type="SAM" id="MobiDB-lite"/>
    </source>
</evidence>
<comment type="caution">
    <text evidence="9">The sequence shown here is derived from an EMBL/GenBank/DDBJ whole genome shotgun (WGS) entry which is preliminary data.</text>
</comment>
<evidence type="ECO:0000256" key="6">
    <source>
        <dbReference type="ARBA" id="ARBA00037818"/>
    </source>
</evidence>
<dbReference type="EMBL" id="JAHQIW010007506">
    <property type="protein sequence ID" value="KAJ1375104.1"/>
    <property type="molecule type" value="Genomic_DNA"/>
</dbReference>
<evidence type="ECO:0000313" key="10">
    <source>
        <dbReference type="Proteomes" id="UP001196413"/>
    </source>
</evidence>
<name>A0AAD5RIV1_PARTN</name>
<dbReference type="InterPro" id="IPR051155">
    <property type="entry name" value="Nematode_MSP"/>
</dbReference>
<gene>
    <name evidence="9" type="ORF">KIN20_038359</name>
</gene>
<organism evidence="9 10">
    <name type="scientific">Parelaphostrongylus tenuis</name>
    <name type="common">Meningeal worm</name>
    <dbReference type="NCBI Taxonomy" id="148309"/>
    <lineage>
        <taxon>Eukaryota</taxon>
        <taxon>Metazoa</taxon>
        <taxon>Ecdysozoa</taxon>
        <taxon>Nematoda</taxon>
        <taxon>Chromadorea</taxon>
        <taxon>Rhabditida</taxon>
        <taxon>Rhabditina</taxon>
        <taxon>Rhabditomorpha</taxon>
        <taxon>Strongyloidea</taxon>
        <taxon>Metastrongylidae</taxon>
        <taxon>Parelaphostrongylus</taxon>
    </lineage>
</organism>
<dbReference type="PROSITE" id="PS50202">
    <property type="entry name" value="MSP"/>
    <property type="match status" value="1"/>
</dbReference>
<dbReference type="SUPFAM" id="SSF49354">
    <property type="entry name" value="PapD-like"/>
    <property type="match status" value="1"/>
</dbReference>
<evidence type="ECO:0000256" key="1">
    <source>
        <dbReference type="ARBA" id="ARBA00004245"/>
    </source>
</evidence>
<dbReference type="InterPro" id="IPR000535">
    <property type="entry name" value="MSP_dom"/>
</dbReference>
<comment type="subcellular location">
    <subcellularLocation>
        <location evidence="6">Cell projection</location>
        <location evidence="6">Pseudopodium</location>
    </subcellularLocation>
    <subcellularLocation>
        <location evidence="1">Cytoplasm</location>
        <location evidence="1">Cytoskeleton</location>
    </subcellularLocation>
</comment>
<comment type="function">
    <text evidence="5">Central component in molecular interactions underlying sperm crawling. Forms an extensive filament system that extends from sperm villipoda, along the leading edge of the pseudopod.</text>
</comment>
<feature type="domain" description="MSP" evidence="8">
    <location>
        <begin position="1"/>
        <end position="111"/>
    </location>
</feature>
<reference evidence="9" key="1">
    <citation type="submission" date="2021-06" db="EMBL/GenBank/DDBJ databases">
        <title>Parelaphostrongylus tenuis whole genome reference sequence.</title>
        <authorList>
            <person name="Garwood T.J."/>
            <person name="Larsen P.A."/>
            <person name="Fountain-Jones N.M."/>
            <person name="Garbe J.R."/>
            <person name="Macchietto M.G."/>
            <person name="Kania S.A."/>
            <person name="Gerhold R.W."/>
            <person name="Richards J.E."/>
            <person name="Wolf T.M."/>
        </authorList>
    </citation>
    <scope>NUCLEOTIDE SEQUENCE</scope>
    <source>
        <strain evidence="9">MNPRO001-30</strain>
        <tissue evidence="9">Meninges</tissue>
    </source>
</reference>
<dbReference type="Proteomes" id="UP001196413">
    <property type="component" value="Unassembled WGS sequence"/>
</dbReference>
<evidence type="ECO:0000256" key="4">
    <source>
        <dbReference type="ARBA" id="ARBA00023273"/>
    </source>
</evidence>
<dbReference type="GO" id="GO:0005856">
    <property type="term" value="C:cytoskeleton"/>
    <property type="evidence" value="ECO:0007669"/>
    <property type="project" value="UniProtKB-SubCell"/>
</dbReference>
<dbReference type="PANTHER" id="PTHR22920">
    <property type="entry name" value="MAJOR SPERM PROTEIN"/>
    <property type="match status" value="1"/>
</dbReference>
<evidence type="ECO:0000313" key="9">
    <source>
        <dbReference type="EMBL" id="KAJ1375104.1"/>
    </source>
</evidence>
<dbReference type="InterPro" id="IPR013783">
    <property type="entry name" value="Ig-like_fold"/>
</dbReference>
<dbReference type="InterPro" id="IPR008962">
    <property type="entry name" value="PapD-like_sf"/>
</dbReference>
<evidence type="ECO:0000259" key="8">
    <source>
        <dbReference type="PROSITE" id="PS50202"/>
    </source>
</evidence>